<feature type="transmembrane region" description="Helical" evidence="7">
    <location>
        <begin position="321"/>
        <end position="342"/>
    </location>
</feature>
<evidence type="ECO:0000313" key="9">
    <source>
        <dbReference type="EMBL" id="OWF66454.1"/>
    </source>
</evidence>
<evidence type="ECO:0000256" key="2">
    <source>
        <dbReference type="ARBA" id="ARBA00005745"/>
    </source>
</evidence>
<comment type="similarity">
    <text evidence="2">Belongs to the GSP F family.</text>
</comment>
<keyword evidence="6 7" id="KW-0472">Membrane</keyword>
<evidence type="ECO:0000256" key="1">
    <source>
        <dbReference type="ARBA" id="ARBA00004651"/>
    </source>
</evidence>
<evidence type="ECO:0000256" key="4">
    <source>
        <dbReference type="ARBA" id="ARBA00022692"/>
    </source>
</evidence>
<reference evidence="9 10" key="1">
    <citation type="submission" date="2017-03" db="EMBL/GenBank/DDBJ databases">
        <title>New species Polynucleobacter sp. MWH-EgelM1-30-B4.</title>
        <authorList>
            <person name="Hahn M.W."/>
        </authorList>
    </citation>
    <scope>NUCLEOTIDE SEQUENCE [LARGE SCALE GENOMIC DNA]</scope>
    <source>
        <strain evidence="9 10">MWH-EgelM1-30-B4</strain>
    </source>
</reference>
<dbReference type="PANTHER" id="PTHR30012">
    <property type="entry name" value="GENERAL SECRETION PATHWAY PROTEIN"/>
    <property type="match status" value="1"/>
</dbReference>
<gene>
    <name evidence="9" type="ORF">B6A14_00210</name>
</gene>
<dbReference type="RefSeq" id="WP_087908483.1">
    <property type="nucleotide sequence ID" value="NZ_NAIA01000001.1"/>
</dbReference>
<evidence type="ECO:0000313" key="10">
    <source>
        <dbReference type="Proteomes" id="UP000196880"/>
    </source>
</evidence>
<name>A0A210RZR0_9BURK</name>
<evidence type="ECO:0000256" key="3">
    <source>
        <dbReference type="ARBA" id="ARBA00022475"/>
    </source>
</evidence>
<keyword evidence="5 7" id="KW-1133">Transmembrane helix</keyword>
<keyword evidence="10" id="KW-1185">Reference proteome</keyword>
<proteinExistence type="inferred from homology"/>
<dbReference type="Gene3D" id="1.20.81.30">
    <property type="entry name" value="Type II secretion system (T2SS), domain F"/>
    <property type="match status" value="2"/>
</dbReference>
<evidence type="ECO:0000259" key="8">
    <source>
        <dbReference type="Pfam" id="PF00482"/>
    </source>
</evidence>
<keyword evidence="3" id="KW-1003">Cell membrane</keyword>
<evidence type="ECO:0000256" key="6">
    <source>
        <dbReference type="ARBA" id="ARBA00023136"/>
    </source>
</evidence>
<dbReference type="InterPro" id="IPR042094">
    <property type="entry name" value="T2SS_GspF_sf"/>
</dbReference>
<dbReference type="PRINTS" id="PR00812">
    <property type="entry name" value="BCTERIALGSPF"/>
</dbReference>
<organism evidence="9 10">
    <name type="scientific">Polynucleobacter hirudinilacicola</name>
    <dbReference type="NCBI Taxonomy" id="1743166"/>
    <lineage>
        <taxon>Bacteria</taxon>
        <taxon>Pseudomonadati</taxon>
        <taxon>Pseudomonadota</taxon>
        <taxon>Betaproteobacteria</taxon>
        <taxon>Burkholderiales</taxon>
        <taxon>Burkholderiaceae</taxon>
        <taxon>Polynucleobacter</taxon>
    </lineage>
</organism>
<feature type="transmembrane region" description="Helical" evidence="7">
    <location>
        <begin position="163"/>
        <end position="183"/>
    </location>
</feature>
<dbReference type="GO" id="GO:0005886">
    <property type="term" value="C:plasma membrane"/>
    <property type="evidence" value="ECO:0007669"/>
    <property type="project" value="UniProtKB-SubCell"/>
</dbReference>
<dbReference type="AlphaFoldDB" id="A0A210RZR0"/>
<dbReference type="Pfam" id="PF00482">
    <property type="entry name" value="T2SSF"/>
    <property type="match status" value="2"/>
</dbReference>
<dbReference type="EMBL" id="NAIA01000001">
    <property type="protein sequence ID" value="OWF66454.1"/>
    <property type="molecule type" value="Genomic_DNA"/>
</dbReference>
<protein>
    <submittedName>
        <fullName evidence="9">Secretion system protein</fullName>
    </submittedName>
</protein>
<dbReference type="Proteomes" id="UP000196880">
    <property type="component" value="Unassembled WGS sequence"/>
</dbReference>
<feature type="transmembrane region" description="Helical" evidence="7">
    <location>
        <begin position="109"/>
        <end position="132"/>
    </location>
</feature>
<comment type="caution">
    <text evidence="9">The sequence shown here is derived from an EMBL/GenBank/DDBJ whole genome shotgun (WGS) entry which is preliminary data.</text>
</comment>
<keyword evidence="4 7" id="KW-0812">Transmembrane</keyword>
<feature type="domain" description="Type II secretion system protein GspF" evidence="8">
    <location>
        <begin position="214"/>
        <end position="340"/>
    </location>
</feature>
<evidence type="ECO:0000256" key="7">
    <source>
        <dbReference type="SAM" id="Phobius"/>
    </source>
</evidence>
<evidence type="ECO:0000256" key="5">
    <source>
        <dbReference type="ARBA" id="ARBA00022989"/>
    </source>
</evidence>
<dbReference type="InterPro" id="IPR003004">
    <property type="entry name" value="GspF/PilC"/>
</dbReference>
<dbReference type="PANTHER" id="PTHR30012:SF0">
    <property type="entry name" value="TYPE II SECRETION SYSTEM PROTEIN F-RELATED"/>
    <property type="match status" value="1"/>
</dbReference>
<dbReference type="InterPro" id="IPR018076">
    <property type="entry name" value="T2SS_GspF_dom"/>
</dbReference>
<sequence>MAVSKLEQLTFAQQLLSLLTAGLPLLNAMELIRLSAPKYWQGCLSNLCGHLKQGESFSQALLAERNWFSAEFINLIRVSERTGNIELALQTICRQLEAQIELRRKVQQALSYPAITLISSLLLILVMLIWVVPVFKDVFAHFQAELPAPTKTLIQISTVIEHFFFEMAALLISSAGLFLFAWLRLPRLQKRCDELSFYIPILGQLFRLATLTYWCRTLGHLLDSGLALPDALRVTAQSSNHWLSHDLSAEIFKHLTRGWPLGDALIRADPKHVLFDIETWQLLRIASESGSLPQMLGTRANALGSQLSNRLNTLSQSLEPLLIIFVGIVIGSLVIILYLPIFNLGQIV</sequence>
<dbReference type="OrthoDB" id="9805682at2"/>
<accession>A0A210RZR0</accession>
<feature type="domain" description="Type II secretion system protein GspF" evidence="8">
    <location>
        <begin position="11"/>
        <end position="133"/>
    </location>
</feature>
<comment type="subcellular location">
    <subcellularLocation>
        <location evidence="1">Cell membrane</location>
        <topology evidence="1">Multi-pass membrane protein</topology>
    </subcellularLocation>
</comment>